<dbReference type="EMBL" id="CP025781">
    <property type="protein sequence ID" value="QBC42622.1"/>
    <property type="molecule type" value="Genomic_DNA"/>
</dbReference>
<evidence type="ECO:0000256" key="1">
    <source>
        <dbReference type="ARBA" id="ARBA00034120"/>
    </source>
</evidence>
<evidence type="ECO:0000313" key="5">
    <source>
        <dbReference type="EMBL" id="QBC44591.1"/>
    </source>
</evidence>
<dbReference type="PANTHER" id="PTHR34047">
    <property type="entry name" value="NUCLEAR INTRON MATURASE 1, MITOCHONDRIAL-RELATED"/>
    <property type="match status" value="1"/>
</dbReference>
<dbReference type="InterPro" id="IPR013597">
    <property type="entry name" value="Mat_intron_G2"/>
</dbReference>
<evidence type="ECO:0000259" key="3">
    <source>
        <dbReference type="PROSITE" id="PS50878"/>
    </source>
</evidence>
<dbReference type="PROSITE" id="PS50878">
    <property type="entry name" value="RT_POL"/>
    <property type="match status" value="1"/>
</dbReference>
<dbReference type="AlphaFoldDB" id="A0A7G3G645"/>
<feature type="domain" description="Reverse transcriptase" evidence="3">
    <location>
        <begin position="78"/>
        <end position="318"/>
    </location>
</feature>
<keyword evidence="4" id="KW-0548">Nucleotidyltransferase</keyword>
<dbReference type="KEGG" id="ifl:C1H71_17370"/>
<name>A0A7G3G645_9NEIS</name>
<evidence type="ECO:0000256" key="2">
    <source>
        <dbReference type="SAM" id="MobiDB-lite"/>
    </source>
</evidence>
<keyword evidence="7" id="KW-1185">Reference proteome</keyword>
<dbReference type="KEGG" id="ifl:C1H71_14365"/>
<comment type="similarity">
    <text evidence="1">Belongs to the bacterial reverse transcriptase family.</text>
</comment>
<protein>
    <submittedName>
        <fullName evidence="4">Group II intron reverse transcriptase/maturase</fullName>
    </submittedName>
</protein>
<dbReference type="InterPro" id="IPR030931">
    <property type="entry name" value="Group_II_RT_mat"/>
</dbReference>
<dbReference type="Pfam" id="PF08388">
    <property type="entry name" value="GIIM"/>
    <property type="match status" value="1"/>
</dbReference>
<dbReference type="NCBIfam" id="TIGR04416">
    <property type="entry name" value="group_II_RT_mat"/>
    <property type="match status" value="1"/>
</dbReference>
<evidence type="ECO:0000313" key="7">
    <source>
        <dbReference type="Proteomes" id="UP000515917"/>
    </source>
</evidence>
<dbReference type="Pfam" id="PF00078">
    <property type="entry name" value="RVT_1"/>
    <property type="match status" value="1"/>
</dbReference>
<dbReference type="GO" id="GO:0003964">
    <property type="term" value="F:RNA-directed DNA polymerase activity"/>
    <property type="evidence" value="ECO:0007669"/>
    <property type="project" value="UniProtKB-KW"/>
</dbReference>
<sequence length="442" mass="50314">MLLITPNEIRTLQRKLYIKAKQEPNYRFYALYDKIYCADILKLAWRLVKANKGSPGADGIDFAAIESGEGVDCYLSVISQELQDKSYRTGAIKRVMIPKADGSLRPLGIPTIRDRVVQMATKLVMEPIFEADFCEHSYGFRPRKSAHQAIDAIAEALWQGKTQVIDADLSKYFDSIPHAKLMATVAERIVDGAVLALIQQWLKAPVIGKSENGKAATVSGGKGQRKGTPQGGVISPLLSNLYLHLLDRIWHRHNIGKKLQASLVRYADDFVVLCRGETQSPLAHMKWILDRLELTLNESKTKIVDAKAASFLFLGFDLRTNLSAKGTRYPYIEASAKSVEKIKTRLNEITGRTQTWRPIEEVVRDLNQALRGWSSYFHYRNSSKQFYKVKRHSEERLRIHLRKRHKVSDWKTSMLRYPRRVLNERYGLYSLPTAAGWKSAHA</sequence>
<keyword evidence="4" id="KW-0808">Transferase</keyword>
<gene>
    <name evidence="4" type="primary">ltrA</name>
    <name evidence="4" type="ORF">C1H71_02990</name>
    <name evidence="5" type="ORF">C1H71_14365</name>
    <name evidence="6" type="ORF">C1H71_17370</name>
</gene>
<dbReference type="InterPro" id="IPR043502">
    <property type="entry name" value="DNA/RNA_pol_sf"/>
</dbReference>
<reference evidence="4 7" key="1">
    <citation type="submission" date="2018-01" db="EMBL/GenBank/DDBJ databases">
        <title>Genome sequence of Iodobacter sp. strain PCH194 isolated from Indian Trans-Himalaya.</title>
        <authorList>
            <person name="Kumar V."/>
            <person name="Thakur V."/>
            <person name="Kumar S."/>
            <person name="Singh D."/>
        </authorList>
    </citation>
    <scope>NUCLEOTIDE SEQUENCE [LARGE SCALE GENOMIC DNA]</scope>
    <source>
        <strain evidence="4 7">PCH194</strain>
    </source>
</reference>
<evidence type="ECO:0000313" key="4">
    <source>
        <dbReference type="EMBL" id="QBC42622.1"/>
    </source>
</evidence>
<feature type="region of interest" description="Disordered" evidence="2">
    <location>
        <begin position="212"/>
        <end position="231"/>
    </location>
</feature>
<dbReference type="KEGG" id="ifl:C1H71_02990"/>
<dbReference type="InterPro" id="IPR051083">
    <property type="entry name" value="GrpII_Intron_Splice-Mob/Def"/>
</dbReference>
<dbReference type="RefSeq" id="WP_130105239.1">
    <property type="nucleotide sequence ID" value="NZ_CP025781.1"/>
</dbReference>
<dbReference type="EMBL" id="CP025781">
    <property type="protein sequence ID" value="QBC45129.1"/>
    <property type="molecule type" value="Genomic_DNA"/>
</dbReference>
<organism evidence="4 7">
    <name type="scientific">Iodobacter fluviatilis</name>
    <dbReference type="NCBI Taxonomy" id="537"/>
    <lineage>
        <taxon>Bacteria</taxon>
        <taxon>Pseudomonadati</taxon>
        <taxon>Pseudomonadota</taxon>
        <taxon>Betaproteobacteria</taxon>
        <taxon>Neisseriales</taxon>
        <taxon>Chitinibacteraceae</taxon>
        <taxon>Iodobacter</taxon>
    </lineage>
</organism>
<proteinExistence type="inferred from homology"/>
<evidence type="ECO:0000313" key="6">
    <source>
        <dbReference type="EMBL" id="QBC45129.1"/>
    </source>
</evidence>
<accession>A0A7G3G645</accession>
<dbReference type="EMBL" id="CP025781">
    <property type="protein sequence ID" value="QBC44591.1"/>
    <property type="molecule type" value="Genomic_DNA"/>
</dbReference>
<keyword evidence="4" id="KW-0695">RNA-directed DNA polymerase</keyword>
<dbReference type="SUPFAM" id="SSF56672">
    <property type="entry name" value="DNA/RNA polymerases"/>
    <property type="match status" value="1"/>
</dbReference>
<dbReference type="Proteomes" id="UP000515917">
    <property type="component" value="Chromosome"/>
</dbReference>
<dbReference type="CDD" id="cd01651">
    <property type="entry name" value="RT_G2_intron"/>
    <property type="match status" value="1"/>
</dbReference>
<dbReference type="InterPro" id="IPR000477">
    <property type="entry name" value="RT_dom"/>
</dbReference>
<dbReference type="PANTHER" id="PTHR34047:SF8">
    <property type="entry name" value="PROTEIN YKFC"/>
    <property type="match status" value="1"/>
</dbReference>